<protein>
    <submittedName>
        <fullName evidence="1">Uncharacterized protein</fullName>
    </submittedName>
</protein>
<dbReference type="AlphaFoldDB" id="R9GLF5"/>
<accession>R9GLF5</accession>
<dbReference type="Proteomes" id="UP000014174">
    <property type="component" value="Unassembled WGS sequence"/>
</dbReference>
<proteinExistence type="predicted"/>
<sequence length="39" mass="4336">MVDFFDTFITDLDCLGYLASIKWGKGVCIRATPSPILID</sequence>
<evidence type="ECO:0000313" key="2">
    <source>
        <dbReference type="Proteomes" id="UP000014174"/>
    </source>
</evidence>
<dbReference type="EMBL" id="AQPN01000148">
    <property type="protein sequence ID" value="EOR92548.1"/>
    <property type="molecule type" value="Genomic_DNA"/>
</dbReference>
<reference evidence="1 2" key="1">
    <citation type="journal article" date="2013" name="Genome Announc.">
        <title>Draft Genome Sequence of Arcticibacter svalbardensis Strain MN12-7T, a Member of the Family Sphingobacteriaceae Isolated from an Arctic Soil Sample.</title>
        <authorList>
            <person name="Shivaji S."/>
            <person name="Ara S."/>
            <person name="Prasad S."/>
            <person name="Manasa B.P."/>
            <person name="Begum Z."/>
            <person name="Singh A."/>
            <person name="Kumar Pinnaka A."/>
        </authorList>
    </citation>
    <scope>NUCLEOTIDE SEQUENCE [LARGE SCALE GENOMIC DNA]</scope>
    <source>
        <strain evidence="1 2">MN12-7</strain>
    </source>
</reference>
<keyword evidence="2" id="KW-1185">Reference proteome</keyword>
<organism evidence="1 2">
    <name type="scientific">Arcticibacter svalbardensis MN12-7</name>
    <dbReference type="NCBI Taxonomy" id="1150600"/>
    <lineage>
        <taxon>Bacteria</taxon>
        <taxon>Pseudomonadati</taxon>
        <taxon>Bacteroidota</taxon>
        <taxon>Sphingobacteriia</taxon>
        <taxon>Sphingobacteriales</taxon>
        <taxon>Sphingobacteriaceae</taxon>
        <taxon>Arcticibacter</taxon>
    </lineage>
</organism>
<comment type="caution">
    <text evidence="1">The sequence shown here is derived from an EMBL/GenBank/DDBJ whole genome shotgun (WGS) entry which is preliminary data.</text>
</comment>
<name>R9GLF5_9SPHI</name>
<evidence type="ECO:0000313" key="1">
    <source>
        <dbReference type="EMBL" id="EOR92548.1"/>
    </source>
</evidence>
<gene>
    <name evidence="1" type="ORF">ADIARSV_4297</name>
</gene>